<accession>A0A4Z2EWG5</accession>
<organism evidence="2 3">
    <name type="scientific">Liparis tanakae</name>
    <name type="common">Tanaka's snailfish</name>
    <dbReference type="NCBI Taxonomy" id="230148"/>
    <lineage>
        <taxon>Eukaryota</taxon>
        <taxon>Metazoa</taxon>
        <taxon>Chordata</taxon>
        <taxon>Craniata</taxon>
        <taxon>Vertebrata</taxon>
        <taxon>Euteleostomi</taxon>
        <taxon>Actinopterygii</taxon>
        <taxon>Neopterygii</taxon>
        <taxon>Teleostei</taxon>
        <taxon>Neoteleostei</taxon>
        <taxon>Acanthomorphata</taxon>
        <taxon>Eupercaria</taxon>
        <taxon>Perciformes</taxon>
        <taxon>Cottioidei</taxon>
        <taxon>Cottales</taxon>
        <taxon>Liparidae</taxon>
        <taxon>Liparis</taxon>
    </lineage>
</organism>
<dbReference type="AlphaFoldDB" id="A0A4Z2EWG5"/>
<keyword evidence="3" id="KW-1185">Reference proteome</keyword>
<gene>
    <name evidence="2" type="ORF">EYF80_056587</name>
</gene>
<comment type="caution">
    <text evidence="2">The sequence shown here is derived from an EMBL/GenBank/DDBJ whole genome shotgun (WGS) entry which is preliminary data.</text>
</comment>
<evidence type="ECO:0000256" key="1">
    <source>
        <dbReference type="SAM" id="MobiDB-lite"/>
    </source>
</evidence>
<feature type="compositionally biased region" description="Basic and acidic residues" evidence="1">
    <location>
        <begin position="79"/>
        <end position="107"/>
    </location>
</feature>
<protein>
    <submittedName>
        <fullName evidence="2">Uncharacterized protein</fullName>
    </submittedName>
</protein>
<dbReference type="EMBL" id="SRLO01002299">
    <property type="protein sequence ID" value="TNN33247.1"/>
    <property type="molecule type" value="Genomic_DNA"/>
</dbReference>
<evidence type="ECO:0000313" key="2">
    <source>
        <dbReference type="EMBL" id="TNN33247.1"/>
    </source>
</evidence>
<sequence length="180" mass="19563">MPGGLRAALQGLDDAFSRRVQGSERGEGEDLDCREAPGFALFPPGSPSGCRCIAPDKAALLWAAQRSCCAPMLRRETLRPCRSQREGTGRASEGDRVQAGERHRGEPAHSGPEVSAPRAAKTTSRRSTGESEATRTRRAALHLEALHLEALHLEAACRREELRFTGAAVDRDQRAPRNRS</sequence>
<proteinExistence type="predicted"/>
<reference evidence="2 3" key="1">
    <citation type="submission" date="2019-03" db="EMBL/GenBank/DDBJ databases">
        <title>First draft genome of Liparis tanakae, snailfish: a comprehensive survey of snailfish specific genes.</title>
        <authorList>
            <person name="Kim W."/>
            <person name="Song I."/>
            <person name="Jeong J.-H."/>
            <person name="Kim D."/>
            <person name="Kim S."/>
            <person name="Ryu S."/>
            <person name="Song J.Y."/>
            <person name="Lee S.K."/>
        </authorList>
    </citation>
    <scope>NUCLEOTIDE SEQUENCE [LARGE SCALE GENOMIC DNA]</scope>
    <source>
        <tissue evidence="2">Muscle</tissue>
    </source>
</reference>
<name>A0A4Z2EWG5_9TELE</name>
<evidence type="ECO:0000313" key="3">
    <source>
        <dbReference type="Proteomes" id="UP000314294"/>
    </source>
</evidence>
<dbReference type="Proteomes" id="UP000314294">
    <property type="component" value="Unassembled WGS sequence"/>
</dbReference>
<feature type="region of interest" description="Disordered" evidence="1">
    <location>
        <begin position="79"/>
        <end position="138"/>
    </location>
</feature>